<evidence type="ECO:0000256" key="4">
    <source>
        <dbReference type="RuleBase" id="RU003495"/>
    </source>
</evidence>
<keyword evidence="2 3" id="KW-0961">Cell wall biogenesis/degradation</keyword>
<dbReference type="PANTHER" id="PTHR34183:SF8">
    <property type="entry name" value="ENDOLYTIC PEPTIDOGLYCAN TRANSGLYCOSYLASE RLPA-RELATED"/>
    <property type="match status" value="1"/>
</dbReference>
<feature type="region of interest" description="Disordered" evidence="5">
    <location>
        <begin position="30"/>
        <end position="105"/>
    </location>
</feature>
<keyword evidence="3" id="KW-0472">Membrane</keyword>
<evidence type="ECO:0000256" key="5">
    <source>
        <dbReference type="SAM" id="MobiDB-lite"/>
    </source>
</evidence>
<keyword evidence="6" id="KW-0732">Signal</keyword>
<feature type="compositionally biased region" description="Low complexity" evidence="5">
    <location>
        <begin position="222"/>
        <end position="232"/>
    </location>
</feature>
<dbReference type="AlphaFoldDB" id="A0A096HRZ1"/>
<reference evidence="8 9" key="1">
    <citation type="submission" date="2013-09" db="EMBL/GenBank/DDBJ databases">
        <title>High correlation between genotypes and phenotypes of environmental bacteria Comamonas testosteroni strains.</title>
        <authorList>
            <person name="Liu L."/>
            <person name="Zhu W."/>
            <person name="Xia X."/>
            <person name="Xu B."/>
            <person name="Luo M."/>
            <person name="Wang G."/>
        </authorList>
    </citation>
    <scope>NUCLEOTIDE SEQUENCE [LARGE SCALE GENOMIC DNA]</scope>
    <source>
        <strain evidence="8 9">JL40</strain>
    </source>
</reference>
<comment type="subcellular location">
    <subcellularLocation>
        <location evidence="3">Cell membrane</location>
        <topology evidence="3">Lipid-anchor</topology>
    </subcellularLocation>
</comment>
<keyword evidence="1 3" id="KW-0456">Lyase</keyword>
<name>A0A096HRZ1_COMTE</name>
<protein>
    <recommendedName>
        <fullName evidence="3">Endolytic peptidoglycan transglycosylase RlpA</fullName>
        <ecNumber evidence="3">4.2.2.-</ecNumber>
    </recommendedName>
</protein>
<dbReference type="SUPFAM" id="SSF50685">
    <property type="entry name" value="Barwin-like endoglucanases"/>
    <property type="match status" value="1"/>
</dbReference>
<gene>
    <name evidence="3" type="primary">rlpA</name>
    <name evidence="8" type="ORF">P353_00370</name>
</gene>
<dbReference type="InterPro" id="IPR036908">
    <property type="entry name" value="RlpA-like_sf"/>
</dbReference>
<dbReference type="NCBIfam" id="TIGR00413">
    <property type="entry name" value="rlpA"/>
    <property type="match status" value="1"/>
</dbReference>
<evidence type="ECO:0000256" key="3">
    <source>
        <dbReference type="HAMAP-Rule" id="MF_02071"/>
    </source>
</evidence>
<keyword evidence="3" id="KW-0564">Palmitate</keyword>
<feature type="chain" id="PRO_5009982818" description="Endolytic peptidoglycan transglycosylase RlpA" evidence="6">
    <location>
        <begin position="27"/>
        <end position="247"/>
    </location>
</feature>
<proteinExistence type="inferred from homology"/>
<dbReference type="EC" id="4.2.2.-" evidence="3"/>
<dbReference type="GO" id="GO:0008932">
    <property type="term" value="F:lytic endotransglycosylase activity"/>
    <property type="evidence" value="ECO:0007669"/>
    <property type="project" value="UniProtKB-UniRule"/>
</dbReference>
<accession>A0A096HRZ1</accession>
<dbReference type="InterPro" id="IPR009009">
    <property type="entry name" value="RlpA-like_DPBB"/>
</dbReference>
<feature type="compositionally biased region" description="Low complexity" evidence="5">
    <location>
        <begin position="32"/>
        <end position="43"/>
    </location>
</feature>
<keyword evidence="3" id="KW-1003">Cell membrane</keyword>
<dbReference type="Pfam" id="PF03330">
    <property type="entry name" value="DPBB_1"/>
    <property type="match status" value="1"/>
</dbReference>
<dbReference type="PROSITE" id="PS51257">
    <property type="entry name" value="PROKAR_LIPOPROTEIN"/>
    <property type="match status" value="1"/>
</dbReference>
<evidence type="ECO:0000313" key="9">
    <source>
        <dbReference type="Proteomes" id="UP000029553"/>
    </source>
</evidence>
<feature type="compositionally biased region" description="Basic and acidic residues" evidence="5">
    <location>
        <begin position="66"/>
        <end position="103"/>
    </location>
</feature>
<evidence type="ECO:0000256" key="6">
    <source>
        <dbReference type="SAM" id="SignalP"/>
    </source>
</evidence>
<feature type="region of interest" description="Disordered" evidence="5">
    <location>
        <begin position="207"/>
        <end position="247"/>
    </location>
</feature>
<feature type="compositionally biased region" description="Polar residues" evidence="5">
    <location>
        <begin position="233"/>
        <end position="247"/>
    </location>
</feature>
<dbReference type="CDD" id="cd22268">
    <property type="entry name" value="DPBB_RlpA-like"/>
    <property type="match status" value="1"/>
</dbReference>
<dbReference type="PANTHER" id="PTHR34183">
    <property type="entry name" value="ENDOLYTIC PEPTIDOGLYCAN TRANSGLYCOSYLASE RLPA"/>
    <property type="match status" value="1"/>
</dbReference>
<dbReference type="Proteomes" id="UP000029553">
    <property type="component" value="Unassembled WGS sequence"/>
</dbReference>
<sequence length="247" mass="26769">MQPKFWRLRCCQWIGLAVVTATMAGCAPLPQEPEQQPPVVQSQSRKKGAQPTVSAPLLPDAYARSNYRDKGLGVKANKPADADKADLPEDSTKYELSPPRESDQAGLASWYGEQFHGRKTASGERFDSMDMTAAHKTLPFGTRVCVRSSVTGKSVVVRINDRGPFAPGRVIDLSKAAAQELGMLGLGIKPVELWQLDADEDECPATLNASSRKRHQSVTQGAAAAKTRAASANQPSRKVSQTAKRKR</sequence>
<feature type="domain" description="RlpA-like protein double-psi beta-barrel" evidence="7">
    <location>
        <begin position="104"/>
        <end position="192"/>
    </location>
</feature>
<dbReference type="InterPro" id="IPR034718">
    <property type="entry name" value="RlpA"/>
</dbReference>
<evidence type="ECO:0000259" key="7">
    <source>
        <dbReference type="Pfam" id="PF03330"/>
    </source>
</evidence>
<comment type="caution">
    <text evidence="8">The sequence shown here is derived from an EMBL/GenBank/DDBJ whole genome shotgun (WGS) entry which is preliminary data.</text>
</comment>
<evidence type="ECO:0000313" key="8">
    <source>
        <dbReference type="EMBL" id="KGH31732.1"/>
    </source>
</evidence>
<dbReference type="Gene3D" id="2.40.40.10">
    <property type="entry name" value="RlpA-like domain"/>
    <property type="match status" value="1"/>
</dbReference>
<dbReference type="EMBL" id="AWOR01000001">
    <property type="protein sequence ID" value="KGH31732.1"/>
    <property type="molecule type" value="Genomic_DNA"/>
</dbReference>
<feature type="signal peptide" evidence="6">
    <location>
        <begin position="1"/>
        <end position="26"/>
    </location>
</feature>
<dbReference type="GO" id="GO:0005886">
    <property type="term" value="C:plasma membrane"/>
    <property type="evidence" value="ECO:0007669"/>
    <property type="project" value="UniProtKB-SubCell"/>
</dbReference>
<dbReference type="InterPro" id="IPR012997">
    <property type="entry name" value="RplA"/>
</dbReference>
<comment type="similarity">
    <text evidence="3 4">Belongs to the RlpA family.</text>
</comment>
<evidence type="ECO:0000256" key="2">
    <source>
        <dbReference type="ARBA" id="ARBA00023316"/>
    </source>
</evidence>
<comment type="function">
    <text evidence="3">Lytic transglycosylase with a strong preference for naked glycan strands that lack stem peptides.</text>
</comment>
<organism evidence="8 9">
    <name type="scientific">Comamonas testosteroni</name>
    <name type="common">Pseudomonas testosteroni</name>
    <dbReference type="NCBI Taxonomy" id="285"/>
    <lineage>
        <taxon>Bacteria</taxon>
        <taxon>Pseudomonadati</taxon>
        <taxon>Pseudomonadota</taxon>
        <taxon>Betaproteobacteria</taxon>
        <taxon>Burkholderiales</taxon>
        <taxon>Comamonadaceae</taxon>
        <taxon>Comamonas</taxon>
    </lineage>
</organism>
<dbReference type="HAMAP" id="MF_02071">
    <property type="entry name" value="RlpA"/>
    <property type="match status" value="1"/>
</dbReference>
<dbReference type="GO" id="GO:0000270">
    <property type="term" value="P:peptidoglycan metabolic process"/>
    <property type="evidence" value="ECO:0007669"/>
    <property type="project" value="UniProtKB-UniRule"/>
</dbReference>
<dbReference type="GO" id="GO:0071555">
    <property type="term" value="P:cell wall organization"/>
    <property type="evidence" value="ECO:0007669"/>
    <property type="project" value="UniProtKB-KW"/>
</dbReference>
<keyword evidence="3 8" id="KW-0449">Lipoprotein</keyword>
<evidence type="ECO:0000256" key="1">
    <source>
        <dbReference type="ARBA" id="ARBA00023239"/>
    </source>
</evidence>